<dbReference type="InterPro" id="IPR036412">
    <property type="entry name" value="HAD-like_sf"/>
</dbReference>
<accession>A0A7Y0E0P9</accession>
<reference evidence="5 6" key="1">
    <citation type="submission" date="2020-04" db="EMBL/GenBank/DDBJ databases">
        <title>Rhodospirillaceae bacterium KN72 isolated from deep sea.</title>
        <authorList>
            <person name="Zhang D.-C."/>
        </authorList>
    </citation>
    <scope>NUCLEOTIDE SEQUENCE [LARGE SCALE GENOMIC DNA]</scope>
    <source>
        <strain evidence="5 6">KN72</strain>
    </source>
</reference>
<dbReference type="PANTHER" id="PTHR46193:SF10">
    <property type="entry name" value="6-PHOSPHOGLUCONATE PHOSPHATASE"/>
    <property type="match status" value="1"/>
</dbReference>
<dbReference type="RefSeq" id="WP_169624616.1">
    <property type="nucleotide sequence ID" value="NZ_JABBNT010000002.1"/>
</dbReference>
<evidence type="ECO:0000256" key="1">
    <source>
        <dbReference type="ARBA" id="ARBA00001946"/>
    </source>
</evidence>
<dbReference type="AlphaFoldDB" id="A0A7Y0E0P9"/>
<dbReference type="Gene3D" id="1.10.150.240">
    <property type="entry name" value="Putative phosphatase, domain 2"/>
    <property type="match status" value="1"/>
</dbReference>
<sequence>MIIFDCDGVLVDTETISNRVFAEMLTESGYPITPQQAHDRFKGGRFKTIVPALSEEHGLNLADDWLDRFFERQFAALERETQPIPDINRVLDGLEGAGIGFCVASQASVAKMRVTLGVADLWHRFDGRIFSADMVPKPKPFPDLFLHAAETMGWQPEAVIVVEDSSTGVKAARAAGMRVIGYARDGEGADGLQDAGATHVVTGMDAVARYIGVGWV</sequence>
<dbReference type="InterPro" id="IPR041492">
    <property type="entry name" value="HAD_2"/>
</dbReference>
<proteinExistence type="inferred from homology"/>
<dbReference type="SFLD" id="SFLDS00003">
    <property type="entry name" value="Haloacid_Dehalogenase"/>
    <property type="match status" value="1"/>
</dbReference>
<name>A0A7Y0E0P9_9PROT</name>
<dbReference type="SFLD" id="SFLDG01135">
    <property type="entry name" value="C1.5.6:_HAD__Beta-PGM__Phospha"/>
    <property type="match status" value="1"/>
</dbReference>
<comment type="similarity">
    <text evidence="2">Belongs to the HAD-like hydrolase superfamily. CbbY/CbbZ/Gph/YieH family.</text>
</comment>
<dbReference type="PANTHER" id="PTHR46193">
    <property type="entry name" value="6-PHOSPHOGLUCONATE PHOSPHATASE"/>
    <property type="match status" value="1"/>
</dbReference>
<dbReference type="SUPFAM" id="SSF56784">
    <property type="entry name" value="HAD-like"/>
    <property type="match status" value="1"/>
</dbReference>
<dbReference type="Gene3D" id="3.40.50.1000">
    <property type="entry name" value="HAD superfamily/HAD-like"/>
    <property type="match status" value="1"/>
</dbReference>
<dbReference type="GO" id="GO:0046872">
    <property type="term" value="F:metal ion binding"/>
    <property type="evidence" value="ECO:0007669"/>
    <property type="project" value="UniProtKB-KW"/>
</dbReference>
<evidence type="ECO:0000256" key="2">
    <source>
        <dbReference type="ARBA" id="ARBA00006171"/>
    </source>
</evidence>
<dbReference type="InterPro" id="IPR023198">
    <property type="entry name" value="PGP-like_dom2"/>
</dbReference>
<keyword evidence="4" id="KW-0460">Magnesium</keyword>
<evidence type="ECO:0000256" key="3">
    <source>
        <dbReference type="ARBA" id="ARBA00022723"/>
    </source>
</evidence>
<comment type="caution">
    <text evidence="5">The sequence shown here is derived from an EMBL/GenBank/DDBJ whole genome shotgun (WGS) entry which is preliminary data.</text>
</comment>
<evidence type="ECO:0000313" key="6">
    <source>
        <dbReference type="Proteomes" id="UP000539372"/>
    </source>
</evidence>
<keyword evidence="5" id="KW-0378">Hydrolase</keyword>
<dbReference type="InterPro" id="IPR023214">
    <property type="entry name" value="HAD_sf"/>
</dbReference>
<keyword evidence="3" id="KW-0479">Metal-binding</keyword>
<evidence type="ECO:0000256" key="4">
    <source>
        <dbReference type="ARBA" id="ARBA00022842"/>
    </source>
</evidence>
<dbReference type="EMBL" id="JABBNT010000002">
    <property type="protein sequence ID" value="NMM44326.1"/>
    <property type="molecule type" value="Genomic_DNA"/>
</dbReference>
<protein>
    <submittedName>
        <fullName evidence="5">HAD-IA family hydrolase</fullName>
    </submittedName>
</protein>
<dbReference type="InterPro" id="IPR051600">
    <property type="entry name" value="Beta-PGM-like"/>
</dbReference>
<dbReference type="CDD" id="cd07526">
    <property type="entry name" value="HAD_BPGM_like"/>
    <property type="match status" value="1"/>
</dbReference>
<keyword evidence="6" id="KW-1185">Reference proteome</keyword>
<dbReference type="GO" id="GO:0016787">
    <property type="term" value="F:hydrolase activity"/>
    <property type="evidence" value="ECO:0007669"/>
    <property type="project" value="UniProtKB-KW"/>
</dbReference>
<gene>
    <name evidence="5" type="ORF">HH303_07540</name>
</gene>
<dbReference type="Proteomes" id="UP000539372">
    <property type="component" value="Unassembled WGS sequence"/>
</dbReference>
<dbReference type="SFLD" id="SFLDG01129">
    <property type="entry name" value="C1.5:_HAD__Beta-PGM__Phosphata"/>
    <property type="match status" value="1"/>
</dbReference>
<dbReference type="InterPro" id="IPR006439">
    <property type="entry name" value="HAD-SF_hydro_IA"/>
</dbReference>
<dbReference type="Pfam" id="PF13419">
    <property type="entry name" value="HAD_2"/>
    <property type="match status" value="1"/>
</dbReference>
<dbReference type="NCBIfam" id="TIGR01509">
    <property type="entry name" value="HAD-SF-IA-v3"/>
    <property type="match status" value="1"/>
</dbReference>
<comment type="cofactor">
    <cofactor evidence="1">
        <name>Mg(2+)</name>
        <dbReference type="ChEBI" id="CHEBI:18420"/>
    </cofactor>
</comment>
<organism evidence="5 6">
    <name type="scientific">Pacificispira spongiicola</name>
    <dbReference type="NCBI Taxonomy" id="2729598"/>
    <lineage>
        <taxon>Bacteria</taxon>
        <taxon>Pseudomonadati</taxon>
        <taxon>Pseudomonadota</taxon>
        <taxon>Alphaproteobacteria</taxon>
        <taxon>Rhodospirillales</taxon>
        <taxon>Rhodospirillaceae</taxon>
        <taxon>Pacificispira</taxon>
    </lineage>
</organism>
<evidence type="ECO:0000313" key="5">
    <source>
        <dbReference type="EMBL" id="NMM44326.1"/>
    </source>
</evidence>